<dbReference type="PANTHER" id="PTHR13504">
    <property type="entry name" value="FIDO DOMAIN-CONTAINING PROTEIN DDB_G0283145"/>
    <property type="match status" value="1"/>
</dbReference>
<dbReference type="EMBL" id="JACHHY010000016">
    <property type="protein sequence ID" value="MBB5019349.1"/>
    <property type="molecule type" value="Genomic_DNA"/>
</dbReference>
<dbReference type="InterPro" id="IPR036388">
    <property type="entry name" value="WH-like_DNA-bd_sf"/>
</dbReference>
<evidence type="ECO:0000313" key="5">
    <source>
        <dbReference type="Proteomes" id="UP000575898"/>
    </source>
</evidence>
<comment type="caution">
    <text evidence="4">The sequence shown here is derived from an EMBL/GenBank/DDBJ whole genome shotgun (WGS) entry which is preliminary data.</text>
</comment>
<feature type="domain" description="Fido" evidence="3">
    <location>
        <begin position="180"/>
        <end position="337"/>
    </location>
</feature>
<dbReference type="Gene3D" id="1.10.3290.10">
    <property type="entry name" value="Fido-like domain"/>
    <property type="match status" value="1"/>
</dbReference>
<dbReference type="Gene3D" id="1.10.10.10">
    <property type="entry name" value="Winged helix-like DNA-binding domain superfamily/Winged helix DNA-binding domain"/>
    <property type="match status" value="1"/>
</dbReference>
<feature type="active site" evidence="1">
    <location>
        <position position="272"/>
    </location>
</feature>
<dbReference type="PANTHER" id="PTHR13504:SF38">
    <property type="entry name" value="FIDO DOMAIN-CONTAINING PROTEIN"/>
    <property type="match status" value="1"/>
</dbReference>
<evidence type="ECO:0000256" key="2">
    <source>
        <dbReference type="PIRSR" id="PIRSR640198-2"/>
    </source>
</evidence>
<dbReference type="InterPro" id="IPR036597">
    <property type="entry name" value="Fido-like_dom_sf"/>
</dbReference>
<feature type="binding site" evidence="2">
    <location>
        <begin position="214"/>
        <end position="223"/>
    </location>
    <ligand>
        <name>ATP</name>
        <dbReference type="ChEBI" id="CHEBI:30616"/>
    </ligand>
</feature>
<evidence type="ECO:0000256" key="1">
    <source>
        <dbReference type="PIRSR" id="PIRSR640198-1"/>
    </source>
</evidence>
<dbReference type="PROSITE" id="PS51459">
    <property type="entry name" value="FIDO"/>
    <property type="match status" value="1"/>
</dbReference>
<dbReference type="InterPro" id="IPR040198">
    <property type="entry name" value="Fido_containing"/>
</dbReference>
<dbReference type="Proteomes" id="UP000575898">
    <property type="component" value="Unassembled WGS sequence"/>
</dbReference>
<keyword evidence="2" id="KW-0067">ATP-binding</keyword>
<dbReference type="GO" id="GO:0005524">
    <property type="term" value="F:ATP binding"/>
    <property type="evidence" value="ECO:0007669"/>
    <property type="project" value="UniProtKB-KW"/>
</dbReference>
<keyword evidence="2" id="KW-0547">Nucleotide-binding</keyword>
<dbReference type="Pfam" id="PF02661">
    <property type="entry name" value="Fic"/>
    <property type="match status" value="1"/>
</dbReference>
<evidence type="ECO:0000313" key="4">
    <source>
        <dbReference type="EMBL" id="MBB5019349.1"/>
    </source>
</evidence>
<dbReference type="AlphaFoldDB" id="A0A840MQJ4"/>
<sequence>MSGIQKPPSWRERITQDHIWDLFDQFSAVDESGRYFHWHDFRYRVPKGVIPEDAWTVVKLHRSAQQKKLPLVADNGQPFTYLIIDAMQPTLHFLDSLRSPILQAGEGMGGTRAQNSQFLLQSLMMEEAIASAQLEGASTTRLVAKAMLAEDRAPRDESEQMIVNNFLLMKAAKANREEPLSIELIREFHRVTVMDTLDADVVPGEIRQTDQVYVGDGAGGVAHQPPVAASLIERLQKLCEFANHDHDGRDGRPFIHPIIKAIILHFMIGYEHPFVDGNGRTARALFYWYLLKVGYWPFEFISISALLKEAPVAYGKAYLYCETDEFDLTYFIDYQLKIIRRAVDGFLEYRDRKEREYYDTMAWLHEQGLIDKLNFRQGQLLSKVLRHPGRVFHAKEVKNIFGVSEGTARTDLEKLVELNVLAASRQGKNIRYIALTAPTSRKTSKRRLS</sequence>
<dbReference type="SUPFAM" id="SSF140931">
    <property type="entry name" value="Fic-like"/>
    <property type="match status" value="1"/>
</dbReference>
<name>A0A840MQJ4_9PROT</name>
<keyword evidence="5" id="KW-1185">Reference proteome</keyword>
<evidence type="ECO:0000259" key="3">
    <source>
        <dbReference type="PROSITE" id="PS51459"/>
    </source>
</evidence>
<dbReference type="RefSeq" id="WP_184040068.1">
    <property type="nucleotide sequence ID" value="NZ_JACHHY010000016.1"/>
</dbReference>
<reference evidence="4 5" key="1">
    <citation type="submission" date="2020-08" db="EMBL/GenBank/DDBJ databases">
        <title>Genomic Encyclopedia of Type Strains, Phase IV (KMG-IV): sequencing the most valuable type-strain genomes for metagenomic binning, comparative biology and taxonomic classification.</title>
        <authorList>
            <person name="Goeker M."/>
        </authorList>
    </citation>
    <scope>NUCLEOTIDE SEQUENCE [LARGE SCALE GENOMIC DNA]</scope>
    <source>
        <strain evidence="4 5">DSM 27165</strain>
    </source>
</reference>
<gene>
    <name evidence="4" type="ORF">HNQ59_002650</name>
</gene>
<proteinExistence type="predicted"/>
<organism evidence="4 5">
    <name type="scientific">Chitinivorax tropicus</name>
    <dbReference type="NCBI Taxonomy" id="714531"/>
    <lineage>
        <taxon>Bacteria</taxon>
        <taxon>Pseudomonadati</taxon>
        <taxon>Pseudomonadota</taxon>
        <taxon>Betaproteobacteria</taxon>
        <taxon>Chitinivorax</taxon>
    </lineage>
</organism>
<feature type="binding site" evidence="2">
    <location>
        <begin position="276"/>
        <end position="283"/>
    </location>
    <ligand>
        <name>ATP</name>
        <dbReference type="ChEBI" id="CHEBI:30616"/>
    </ligand>
</feature>
<protein>
    <submittedName>
        <fullName evidence="4">Fic family protein</fullName>
    </submittedName>
</protein>
<accession>A0A840MQJ4</accession>
<dbReference type="InterPro" id="IPR003812">
    <property type="entry name" value="Fido"/>
</dbReference>